<organism evidence="2 4">
    <name type="scientific">Orrella dioscoreae</name>
    <dbReference type="NCBI Taxonomy" id="1851544"/>
    <lineage>
        <taxon>Bacteria</taxon>
        <taxon>Pseudomonadati</taxon>
        <taxon>Pseudomonadota</taxon>
        <taxon>Betaproteobacteria</taxon>
        <taxon>Burkholderiales</taxon>
        <taxon>Alcaligenaceae</taxon>
        <taxon>Orrella</taxon>
    </lineage>
</organism>
<dbReference type="EMBL" id="FLRC01000019">
    <property type="protein sequence ID" value="SBT25522.1"/>
    <property type="molecule type" value="Genomic_DNA"/>
</dbReference>
<name>A0A1C3K1Z6_9BURK</name>
<dbReference type="KEGG" id="odi:ODI_R0213"/>
<sequence length="46" mass="4635">MSLPPEDSPTPEALRASPSRGRGWRTGKAGSAASRGNSPTAVALVS</sequence>
<evidence type="ECO:0000313" key="3">
    <source>
        <dbReference type="EMBL" id="SOE46238.1"/>
    </source>
</evidence>
<reference evidence="3 4" key="2">
    <citation type="submission" date="2017-08" db="EMBL/GenBank/DDBJ databases">
        <authorList>
            <person name="de Groot N.N."/>
        </authorList>
    </citation>
    <scope>NUCLEOTIDE SEQUENCE [LARGE SCALE GENOMIC DNA]</scope>
    <source>
        <strain evidence="3">Orrdi1</strain>
    </source>
</reference>
<evidence type="ECO:0000256" key="1">
    <source>
        <dbReference type="SAM" id="MobiDB-lite"/>
    </source>
</evidence>
<dbReference type="AlphaFoldDB" id="A0A1C3K1Z6"/>
<dbReference type="Proteomes" id="UP000078558">
    <property type="component" value="Chromosome I"/>
</dbReference>
<evidence type="ECO:0000313" key="4">
    <source>
        <dbReference type="Proteomes" id="UP000078558"/>
    </source>
</evidence>
<keyword evidence="4" id="KW-1185">Reference proteome</keyword>
<evidence type="ECO:0000313" key="2">
    <source>
        <dbReference type="EMBL" id="SBT25522.1"/>
    </source>
</evidence>
<reference evidence="2 4" key="1">
    <citation type="submission" date="2016-06" db="EMBL/GenBank/DDBJ databases">
        <authorList>
            <person name="Kjaerup R.B."/>
            <person name="Dalgaard T.S."/>
            <person name="Juul-Madsen H.R."/>
        </authorList>
    </citation>
    <scope>NUCLEOTIDE SEQUENCE [LARGE SCALE GENOMIC DNA]</scope>
    <source>
        <strain evidence="2">Orrdi1</strain>
    </source>
</reference>
<feature type="region of interest" description="Disordered" evidence="1">
    <location>
        <begin position="1"/>
        <end position="46"/>
    </location>
</feature>
<dbReference type="EMBL" id="LT907988">
    <property type="protein sequence ID" value="SOE46238.1"/>
    <property type="molecule type" value="Genomic_DNA"/>
</dbReference>
<dbReference type="STRING" id="1851544.ODI_04068"/>
<gene>
    <name evidence="2" type="ORF">ODI_04068</name>
    <name evidence="3" type="ORF">ODI_R0213</name>
</gene>
<accession>A0A1C3K1Z6</accession>
<proteinExistence type="predicted"/>
<protein>
    <submittedName>
        <fullName evidence="2">Uncharacterized protein</fullName>
    </submittedName>
</protein>